<dbReference type="NCBIfam" id="NF041539">
    <property type="entry name" value="choice_anch_R"/>
    <property type="match status" value="1"/>
</dbReference>
<name>A0A918WIK6_9BACT</name>
<accession>A0A918WIK6</accession>
<evidence type="ECO:0000313" key="1">
    <source>
        <dbReference type="EMBL" id="GHC49592.1"/>
    </source>
</evidence>
<dbReference type="Proteomes" id="UP000644507">
    <property type="component" value="Unassembled WGS sequence"/>
</dbReference>
<comment type="caution">
    <text evidence="1">The sequence shown here is derived from an EMBL/GenBank/DDBJ whole genome shotgun (WGS) entry which is preliminary data.</text>
</comment>
<evidence type="ECO:0000313" key="2">
    <source>
        <dbReference type="Proteomes" id="UP000644507"/>
    </source>
</evidence>
<reference evidence="1" key="1">
    <citation type="journal article" date="2014" name="Int. J. Syst. Evol. Microbiol.">
        <title>Complete genome sequence of Corynebacterium casei LMG S-19264T (=DSM 44701T), isolated from a smear-ripened cheese.</title>
        <authorList>
            <consortium name="US DOE Joint Genome Institute (JGI-PGF)"/>
            <person name="Walter F."/>
            <person name="Albersmeier A."/>
            <person name="Kalinowski J."/>
            <person name="Ruckert C."/>
        </authorList>
    </citation>
    <scope>NUCLEOTIDE SEQUENCE</scope>
    <source>
        <strain evidence="1">KCTC 12988</strain>
    </source>
</reference>
<protein>
    <submittedName>
        <fullName evidence="1">Uncharacterized protein</fullName>
    </submittedName>
</protein>
<keyword evidence="2" id="KW-1185">Reference proteome</keyword>
<reference evidence="1" key="2">
    <citation type="submission" date="2020-09" db="EMBL/GenBank/DDBJ databases">
        <authorList>
            <person name="Sun Q."/>
            <person name="Kim S."/>
        </authorList>
    </citation>
    <scope>NUCLEOTIDE SEQUENCE</scope>
    <source>
        <strain evidence="1">KCTC 12988</strain>
    </source>
</reference>
<dbReference type="AlphaFoldDB" id="A0A918WIK6"/>
<dbReference type="EMBL" id="BMXI01000005">
    <property type="protein sequence ID" value="GHC49592.1"/>
    <property type="molecule type" value="Genomic_DNA"/>
</dbReference>
<proteinExistence type="predicted"/>
<gene>
    <name evidence="1" type="ORF">GCM10007100_14420</name>
</gene>
<sequence>MNLGQKACLGLALSFSGVEAQTNLEMVEASSLSQESYGRDRVSYNQWLATSIDVGESEEAFRVSSVTLRARVLYPNANVYVALYGTEGLRPSAAETFVLFDASSLAYAPSSPDSADFQLSPVEGSTGTEAVLQPGQRYWLVLGVSDHDYDQDVSTGLYEWDYIESGKQISQDGNLIQIADTIAAGGTGGQNWEPVSASPQSFGIQLSPVPEPGVTSLLLCVLLGGLSVRRR</sequence>
<dbReference type="RefSeq" id="WP_189568987.1">
    <property type="nucleotide sequence ID" value="NZ_BMXI01000005.1"/>
</dbReference>
<organism evidence="1 2">
    <name type="scientific">Roseibacillus persicicus</name>
    <dbReference type="NCBI Taxonomy" id="454148"/>
    <lineage>
        <taxon>Bacteria</taxon>
        <taxon>Pseudomonadati</taxon>
        <taxon>Verrucomicrobiota</taxon>
        <taxon>Verrucomicrobiia</taxon>
        <taxon>Verrucomicrobiales</taxon>
        <taxon>Verrucomicrobiaceae</taxon>
        <taxon>Roseibacillus</taxon>
    </lineage>
</organism>